<dbReference type="GO" id="GO:0008381">
    <property type="term" value="F:mechanosensitive monoatomic ion channel activity"/>
    <property type="evidence" value="ECO:0007669"/>
    <property type="project" value="InterPro"/>
</dbReference>
<dbReference type="PANTHER" id="PTHR30221">
    <property type="entry name" value="SMALL-CONDUCTANCE MECHANOSENSITIVE CHANNEL"/>
    <property type="match status" value="1"/>
</dbReference>
<dbReference type="Pfam" id="PF00924">
    <property type="entry name" value="MS_channel_2nd"/>
    <property type="match status" value="1"/>
</dbReference>
<evidence type="ECO:0000313" key="10">
    <source>
        <dbReference type="EMBL" id="SHI44019.1"/>
    </source>
</evidence>
<reference evidence="10 11" key="1">
    <citation type="submission" date="2016-11" db="EMBL/GenBank/DDBJ databases">
        <authorList>
            <person name="Jaros S."/>
            <person name="Januszkiewicz K."/>
            <person name="Wedrychowicz H."/>
        </authorList>
    </citation>
    <scope>NUCLEOTIDE SEQUENCE [LARGE SCALE GENOMIC DNA]</scope>
    <source>
        <strain evidence="10 11">DSM 5091</strain>
    </source>
</reference>
<sequence length="274" mass="29858">MDLQNLTPEQLTSLFQTYALPLVWALVIFIIGRIVAKILTKIVGKMMVKSRVDETLVKFVQSLAYIALMAFVILAALDKLGVETTSFAAIIAAAGLAIGLSLQGTLGNLASGVMLIIFRPFSVGDFVEAGGQSGVIEEIQIFSTKMKSGDNKEIIIPNGQITGSTIINYSAKDTRRIDLVIGVGYGDDLKKVRAVLEDVLAKEERVLKDPEPTIGLLELADSSVNFAVRPWVKTGDYWPTLFTLQEEIKTRFDQEGISIPFPQQDIHVVSNTAA</sequence>
<feature type="domain" description="Mechanosensitive ion channel MscS" evidence="8">
    <location>
        <begin position="105"/>
        <end position="170"/>
    </location>
</feature>
<dbReference type="InterPro" id="IPR008910">
    <property type="entry name" value="MSC_TM_helix"/>
</dbReference>
<dbReference type="InterPro" id="IPR049278">
    <property type="entry name" value="MS_channel_C"/>
</dbReference>
<accession>A0A1M6B5G7</accession>
<keyword evidence="6 7" id="KW-0472">Membrane</keyword>
<name>A0A1M6B5G7_MALRU</name>
<evidence type="ECO:0000256" key="7">
    <source>
        <dbReference type="SAM" id="Phobius"/>
    </source>
</evidence>
<keyword evidence="11" id="KW-1185">Reference proteome</keyword>
<dbReference type="PANTHER" id="PTHR30221:SF1">
    <property type="entry name" value="SMALL-CONDUCTANCE MECHANOSENSITIVE CHANNEL"/>
    <property type="match status" value="1"/>
</dbReference>
<evidence type="ECO:0000256" key="6">
    <source>
        <dbReference type="ARBA" id="ARBA00023136"/>
    </source>
</evidence>
<evidence type="ECO:0000256" key="5">
    <source>
        <dbReference type="ARBA" id="ARBA00022989"/>
    </source>
</evidence>
<dbReference type="EMBL" id="FQZT01000001">
    <property type="protein sequence ID" value="SHI44019.1"/>
    <property type="molecule type" value="Genomic_DNA"/>
</dbReference>
<dbReference type="GO" id="GO:0005886">
    <property type="term" value="C:plasma membrane"/>
    <property type="evidence" value="ECO:0007669"/>
    <property type="project" value="UniProtKB-SubCell"/>
</dbReference>
<keyword evidence="4 7" id="KW-0812">Transmembrane</keyword>
<dbReference type="STRING" id="1122189.SAMN02745165_00047"/>
<evidence type="ECO:0000256" key="2">
    <source>
        <dbReference type="ARBA" id="ARBA00008017"/>
    </source>
</evidence>
<evidence type="ECO:0000256" key="3">
    <source>
        <dbReference type="ARBA" id="ARBA00022475"/>
    </source>
</evidence>
<evidence type="ECO:0000259" key="8">
    <source>
        <dbReference type="Pfam" id="PF00924"/>
    </source>
</evidence>
<dbReference type="RefSeq" id="WP_072904746.1">
    <property type="nucleotide sequence ID" value="NZ_FQZT01000001.1"/>
</dbReference>
<feature type="domain" description="Mechanosensitive ion channel MscS C-terminal" evidence="9">
    <location>
        <begin position="177"/>
        <end position="259"/>
    </location>
</feature>
<dbReference type="Gene3D" id="2.30.30.60">
    <property type="match status" value="1"/>
</dbReference>
<proteinExistence type="inferred from homology"/>
<gene>
    <name evidence="10" type="ORF">SAMN02745165_00047</name>
</gene>
<dbReference type="AlphaFoldDB" id="A0A1M6B5G7"/>
<dbReference type="Pfam" id="PF05552">
    <property type="entry name" value="MS_channel_1st_1"/>
    <property type="match status" value="1"/>
</dbReference>
<dbReference type="SUPFAM" id="SSF82689">
    <property type="entry name" value="Mechanosensitive channel protein MscS (YggB), C-terminal domain"/>
    <property type="match status" value="1"/>
</dbReference>
<evidence type="ECO:0000313" key="11">
    <source>
        <dbReference type="Proteomes" id="UP000184171"/>
    </source>
</evidence>
<dbReference type="SUPFAM" id="SSF50182">
    <property type="entry name" value="Sm-like ribonucleoproteins"/>
    <property type="match status" value="1"/>
</dbReference>
<protein>
    <submittedName>
        <fullName evidence="10">Small conductance mechanosensitive channel</fullName>
    </submittedName>
</protein>
<dbReference type="InterPro" id="IPR023408">
    <property type="entry name" value="MscS_beta-dom_sf"/>
</dbReference>
<dbReference type="Gene3D" id="1.10.287.1260">
    <property type="match status" value="1"/>
</dbReference>
<feature type="transmembrane region" description="Helical" evidence="7">
    <location>
        <begin position="89"/>
        <end position="118"/>
    </location>
</feature>
<dbReference type="InterPro" id="IPR011014">
    <property type="entry name" value="MscS_channel_TM-2"/>
</dbReference>
<evidence type="ECO:0000259" key="9">
    <source>
        <dbReference type="Pfam" id="PF21082"/>
    </source>
</evidence>
<organism evidence="10 11">
    <name type="scientific">Malonomonas rubra DSM 5091</name>
    <dbReference type="NCBI Taxonomy" id="1122189"/>
    <lineage>
        <taxon>Bacteria</taxon>
        <taxon>Pseudomonadati</taxon>
        <taxon>Thermodesulfobacteriota</taxon>
        <taxon>Desulfuromonadia</taxon>
        <taxon>Desulfuromonadales</taxon>
        <taxon>Geopsychrobacteraceae</taxon>
        <taxon>Malonomonas</taxon>
    </lineage>
</organism>
<dbReference type="Pfam" id="PF21082">
    <property type="entry name" value="MS_channel_3rd"/>
    <property type="match status" value="1"/>
</dbReference>
<dbReference type="SUPFAM" id="SSF82861">
    <property type="entry name" value="Mechanosensitive channel protein MscS (YggB), transmembrane region"/>
    <property type="match status" value="1"/>
</dbReference>
<keyword evidence="3" id="KW-1003">Cell membrane</keyword>
<feature type="transmembrane region" description="Helical" evidence="7">
    <location>
        <begin position="15"/>
        <end position="36"/>
    </location>
</feature>
<dbReference type="InterPro" id="IPR010920">
    <property type="entry name" value="LSM_dom_sf"/>
</dbReference>
<dbReference type="Gene3D" id="3.30.70.100">
    <property type="match status" value="1"/>
</dbReference>
<feature type="transmembrane region" description="Helical" evidence="7">
    <location>
        <begin position="56"/>
        <end position="77"/>
    </location>
</feature>
<dbReference type="OrthoDB" id="9784565at2"/>
<dbReference type="InterPro" id="IPR006685">
    <property type="entry name" value="MscS_channel_2nd"/>
</dbReference>
<evidence type="ECO:0000256" key="1">
    <source>
        <dbReference type="ARBA" id="ARBA00004651"/>
    </source>
</evidence>
<dbReference type="InterPro" id="IPR045275">
    <property type="entry name" value="MscS_archaea/bacteria_type"/>
</dbReference>
<dbReference type="InterPro" id="IPR011066">
    <property type="entry name" value="MscS_channel_C_sf"/>
</dbReference>
<evidence type="ECO:0000256" key="4">
    <source>
        <dbReference type="ARBA" id="ARBA00022692"/>
    </source>
</evidence>
<keyword evidence="5 7" id="KW-1133">Transmembrane helix</keyword>
<comment type="subcellular location">
    <subcellularLocation>
        <location evidence="1">Cell membrane</location>
        <topology evidence="1">Multi-pass membrane protein</topology>
    </subcellularLocation>
</comment>
<comment type="similarity">
    <text evidence="2">Belongs to the MscS (TC 1.A.23) family.</text>
</comment>
<dbReference type="Proteomes" id="UP000184171">
    <property type="component" value="Unassembled WGS sequence"/>
</dbReference>